<name>A0A8X7PQC0_BRACI</name>
<organism evidence="2 3">
    <name type="scientific">Brassica carinata</name>
    <name type="common">Ethiopian mustard</name>
    <name type="synonym">Abyssinian cabbage</name>
    <dbReference type="NCBI Taxonomy" id="52824"/>
    <lineage>
        <taxon>Eukaryota</taxon>
        <taxon>Viridiplantae</taxon>
        <taxon>Streptophyta</taxon>
        <taxon>Embryophyta</taxon>
        <taxon>Tracheophyta</taxon>
        <taxon>Spermatophyta</taxon>
        <taxon>Magnoliopsida</taxon>
        <taxon>eudicotyledons</taxon>
        <taxon>Gunneridae</taxon>
        <taxon>Pentapetalae</taxon>
        <taxon>rosids</taxon>
        <taxon>malvids</taxon>
        <taxon>Brassicales</taxon>
        <taxon>Brassicaceae</taxon>
        <taxon>Brassiceae</taxon>
        <taxon>Brassica</taxon>
    </lineage>
</organism>
<feature type="region of interest" description="Disordered" evidence="1">
    <location>
        <begin position="141"/>
        <end position="166"/>
    </location>
</feature>
<dbReference type="OrthoDB" id="10431792at2759"/>
<comment type="caution">
    <text evidence="2">The sequence shown here is derived from an EMBL/GenBank/DDBJ whole genome shotgun (WGS) entry which is preliminary data.</text>
</comment>
<protein>
    <submittedName>
        <fullName evidence="2">Uncharacterized protein</fullName>
    </submittedName>
</protein>
<evidence type="ECO:0000313" key="2">
    <source>
        <dbReference type="EMBL" id="KAG2255217.1"/>
    </source>
</evidence>
<accession>A0A8X7PQC0</accession>
<keyword evidence="3" id="KW-1185">Reference proteome</keyword>
<dbReference type="AlphaFoldDB" id="A0A8X7PQC0"/>
<gene>
    <name evidence="2" type="ORF">Bca52824_074511</name>
</gene>
<dbReference type="EMBL" id="JAAMPC010000015">
    <property type="protein sequence ID" value="KAG2255217.1"/>
    <property type="molecule type" value="Genomic_DNA"/>
</dbReference>
<dbReference type="Proteomes" id="UP000886595">
    <property type="component" value="Unassembled WGS sequence"/>
</dbReference>
<sequence>MFVDALISVVGDIARIQVYMLDFVILRSLRGRRRAFGVSLLDGRLLARVLPVAHAARPVEWGCKVESFPADFSGPHAAPAIVTGPNSSKGKDIDLGDLEFSADDCMLPGWDPNLAFGVGSGTSKVPNPDFDDFFAGLPSGFDAPPAPSESGRPKVAAEGSRIINGV</sequence>
<reference evidence="2 3" key="1">
    <citation type="submission" date="2020-02" db="EMBL/GenBank/DDBJ databases">
        <authorList>
            <person name="Ma Q."/>
            <person name="Huang Y."/>
            <person name="Song X."/>
            <person name="Pei D."/>
        </authorList>
    </citation>
    <scope>NUCLEOTIDE SEQUENCE [LARGE SCALE GENOMIC DNA]</scope>
    <source>
        <strain evidence="2">Sxm20200214</strain>
        <tissue evidence="2">Leaf</tissue>
    </source>
</reference>
<proteinExistence type="predicted"/>
<evidence type="ECO:0000313" key="3">
    <source>
        <dbReference type="Proteomes" id="UP000886595"/>
    </source>
</evidence>
<evidence type="ECO:0000256" key="1">
    <source>
        <dbReference type="SAM" id="MobiDB-lite"/>
    </source>
</evidence>